<comment type="caution">
    <text evidence="2">The sequence shown here is derived from an EMBL/GenBank/DDBJ whole genome shotgun (WGS) entry which is preliminary data.</text>
</comment>
<feature type="region of interest" description="Disordered" evidence="1">
    <location>
        <begin position="49"/>
        <end position="77"/>
    </location>
</feature>
<sequence>MVVTASGMDVAELGGACYPHVTQSETASYRAQQLCLLPLSIFPATAPNATGATGSHHCWTTTTSDAEAKGHQSPSLK</sequence>
<evidence type="ECO:0000313" key="2">
    <source>
        <dbReference type="EMBL" id="CAA2964963.1"/>
    </source>
</evidence>
<reference evidence="2 3" key="1">
    <citation type="submission" date="2019-12" db="EMBL/GenBank/DDBJ databases">
        <authorList>
            <person name="Alioto T."/>
            <person name="Alioto T."/>
            <person name="Gomez Garrido J."/>
        </authorList>
    </citation>
    <scope>NUCLEOTIDE SEQUENCE [LARGE SCALE GENOMIC DNA]</scope>
</reference>
<dbReference type="AlphaFoldDB" id="A0A8S0QE40"/>
<dbReference type="Proteomes" id="UP000594638">
    <property type="component" value="Unassembled WGS sequence"/>
</dbReference>
<proteinExistence type="predicted"/>
<organism evidence="2 3">
    <name type="scientific">Olea europaea subsp. europaea</name>
    <dbReference type="NCBI Taxonomy" id="158383"/>
    <lineage>
        <taxon>Eukaryota</taxon>
        <taxon>Viridiplantae</taxon>
        <taxon>Streptophyta</taxon>
        <taxon>Embryophyta</taxon>
        <taxon>Tracheophyta</taxon>
        <taxon>Spermatophyta</taxon>
        <taxon>Magnoliopsida</taxon>
        <taxon>eudicotyledons</taxon>
        <taxon>Gunneridae</taxon>
        <taxon>Pentapetalae</taxon>
        <taxon>asterids</taxon>
        <taxon>lamiids</taxon>
        <taxon>Lamiales</taxon>
        <taxon>Oleaceae</taxon>
        <taxon>Oleeae</taxon>
        <taxon>Olea</taxon>
    </lineage>
</organism>
<keyword evidence="3" id="KW-1185">Reference proteome</keyword>
<evidence type="ECO:0000256" key="1">
    <source>
        <dbReference type="SAM" id="MobiDB-lite"/>
    </source>
</evidence>
<accession>A0A8S0QE40</accession>
<evidence type="ECO:0000313" key="3">
    <source>
        <dbReference type="Proteomes" id="UP000594638"/>
    </source>
</evidence>
<dbReference type="EMBL" id="CACTIH010001832">
    <property type="protein sequence ID" value="CAA2964963.1"/>
    <property type="molecule type" value="Genomic_DNA"/>
</dbReference>
<name>A0A8S0QE40_OLEEU</name>
<gene>
    <name evidence="2" type="ORF">OLEA9_A050415</name>
</gene>
<protein>
    <submittedName>
        <fullName evidence="2">Uncharacterized protein</fullName>
    </submittedName>
</protein>
<dbReference type="Gramene" id="OE9A050415T1">
    <property type="protein sequence ID" value="OE9A050415C1"/>
    <property type="gene ID" value="OE9A050415"/>
</dbReference>